<dbReference type="Gene3D" id="1.10.10.60">
    <property type="entry name" value="Homeodomain-like"/>
    <property type="match status" value="1"/>
</dbReference>
<accession>A0A1E3PJZ6</accession>
<organism evidence="4 5">
    <name type="scientific">Nadsonia fulvescens var. elongata DSM 6958</name>
    <dbReference type="NCBI Taxonomy" id="857566"/>
    <lineage>
        <taxon>Eukaryota</taxon>
        <taxon>Fungi</taxon>
        <taxon>Dikarya</taxon>
        <taxon>Ascomycota</taxon>
        <taxon>Saccharomycotina</taxon>
        <taxon>Dipodascomycetes</taxon>
        <taxon>Dipodascales</taxon>
        <taxon>Dipodascales incertae sedis</taxon>
        <taxon>Nadsonia</taxon>
    </lineage>
</organism>
<reference evidence="4 5" key="1">
    <citation type="journal article" date="2016" name="Proc. Natl. Acad. Sci. U.S.A.">
        <title>Comparative genomics of biotechnologically important yeasts.</title>
        <authorList>
            <person name="Riley R."/>
            <person name="Haridas S."/>
            <person name="Wolfe K.H."/>
            <person name="Lopes M.R."/>
            <person name="Hittinger C.T."/>
            <person name="Goeker M."/>
            <person name="Salamov A.A."/>
            <person name="Wisecaver J.H."/>
            <person name="Long T.M."/>
            <person name="Calvey C.H."/>
            <person name="Aerts A.L."/>
            <person name="Barry K.W."/>
            <person name="Choi C."/>
            <person name="Clum A."/>
            <person name="Coughlan A.Y."/>
            <person name="Deshpande S."/>
            <person name="Douglass A.P."/>
            <person name="Hanson S.J."/>
            <person name="Klenk H.-P."/>
            <person name="LaButti K.M."/>
            <person name="Lapidus A."/>
            <person name="Lindquist E.A."/>
            <person name="Lipzen A.M."/>
            <person name="Meier-Kolthoff J.P."/>
            <person name="Ohm R.A."/>
            <person name="Otillar R.P."/>
            <person name="Pangilinan J.L."/>
            <person name="Peng Y."/>
            <person name="Rokas A."/>
            <person name="Rosa C.A."/>
            <person name="Scheuner C."/>
            <person name="Sibirny A.A."/>
            <person name="Slot J.C."/>
            <person name="Stielow J.B."/>
            <person name="Sun H."/>
            <person name="Kurtzman C.P."/>
            <person name="Blackwell M."/>
            <person name="Grigoriev I.V."/>
            <person name="Jeffries T.W."/>
        </authorList>
    </citation>
    <scope>NUCLEOTIDE SEQUENCE [LARGE SCALE GENOMIC DNA]</scope>
    <source>
        <strain evidence="4 5">DSM 6958</strain>
    </source>
</reference>
<feature type="domain" description="Homeobox" evidence="3">
    <location>
        <begin position="82"/>
        <end position="127"/>
    </location>
</feature>
<evidence type="ECO:0000259" key="3">
    <source>
        <dbReference type="PROSITE" id="PS50071"/>
    </source>
</evidence>
<keyword evidence="1 2" id="KW-0238">DNA-binding</keyword>
<dbReference type="Proteomes" id="UP000095009">
    <property type="component" value="Unassembled WGS sequence"/>
</dbReference>
<dbReference type="EMBL" id="KV454409">
    <property type="protein sequence ID" value="ODQ65749.1"/>
    <property type="molecule type" value="Genomic_DNA"/>
</dbReference>
<dbReference type="GO" id="GO:0005634">
    <property type="term" value="C:nucleus"/>
    <property type="evidence" value="ECO:0007669"/>
    <property type="project" value="UniProtKB-SubCell"/>
</dbReference>
<evidence type="ECO:0000256" key="1">
    <source>
        <dbReference type="PROSITE-ProRule" id="PRU00108"/>
    </source>
</evidence>
<dbReference type="AlphaFoldDB" id="A0A1E3PJZ6"/>
<comment type="subcellular location">
    <subcellularLocation>
        <location evidence="1 2">Nucleus</location>
    </subcellularLocation>
</comment>
<dbReference type="CDD" id="cd00086">
    <property type="entry name" value="homeodomain"/>
    <property type="match status" value="1"/>
</dbReference>
<feature type="DNA-binding region" description="Homeobox" evidence="1">
    <location>
        <begin position="84"/>
        <end position="128"/>
    </location>
</feature>
<keyword evidence="1 2" id="KW-0539">Nucleus</keyword>
<evidence type="ECO:0000256" key="2">
    <source>
        <dbReference type="RuleBase" id="RU000682"/>
    </source>
</evidence>
<sequence length="137" mass="15430">MSNQNTLCVTEQLQRLSLVEGGLQQVSSCSSYIGGSGIVNANLPYVLDISHELSRGAFQIWDTSSCDFIRGHANEYPCISPISEMQRYTLERVFNNNPQPDISLTKHLSEITGLSQEFVYSWFRVKRCIGSMKMVVM</sequence>
<keyword evidence="1 2" id="KW-0371">Homeobox</keyword>
<protein>
    <recommendedName>
        <fullName evidence="3">Homeobox domain-containing protein</fullName>
    </recommendedName>
</protein>
<dbReference type="GO" id="GO:0003677">
    <property type="term" value="F:DNA binding"/>
    <property type="evidence" value="ECO:0007669"/>
    <property type="project" value="UniProtKB-UniRule"/>
</dbReference>
<evidence type="ECO:0000313" key="4">
    <source>
        <dbReference type="EMBL" id="ODQ65749.1"/>
    </source>
</evidence>
<dbReference type="PROSITE" id="PS50071">
    <property type="entry name" value="HOMEOBOX_2"/>
    <property type="match status" value="1"/>
</dbReference>
<name>A0A1E3PJZ6_9ASCO</name>
<dbReference type="InterPro" id="IPR009057">
    <property type="entry name" value="Homeodomain-like_sf"/>
</dbReference>
<dbReference type="InterPro" id="IPR001356">
    <property type="entry name" value="HD"/>
</dbReference>
<proteinExistence type="predicted"/>
<evidence type="ECO:0000313" key="5">
    <source>
        <dbReference type="Proteomes" id="UP000095009"/>
    </source>
</evidence>
<keyword evidence="5" id="KW-1185">Reference proteome</keyword>
<dbReference type="Pfam" id="PF00046">
    <property type="entry name" value="Homeodomain"/>
    <property type="match status" value="1"/>
</dbReference>
<dbReference type="SUPFAM" id="SSF46689">
    <property type="entry name" value="Homeodomain-like"/>
    <property type="match status" value="1"/>
</dbReference>
<gene>
    <name evidence="4" type="ORF">NADFUDRAFT_82726</name>
</gene>